<dbReference type="Pfam" id="PF00053">
    <property type="entry name" value="EGF_laminin"/>
    <property type="match status" value="1"/>
</dbReference>
<dbReference type="VEuPathDB" id="VectorBase:BGLAX_051256"/>
<protein>
    <recommendedName>
        <fullName evidence="2">EGF-like domain-containing protein</fullName>
    </recommendedName>
</protein>
<evidence type="ECO:0000259" key="2">
    <source>
        <dbReference type="PROSITE" id="PS01186"/>
    </source>
</evidence>
<dbReference type="Gene3D" id="2.60.120.260">
    <property type="entry name" value="Galactose-binding domain-like"/>
    <property type="match status" value="1"/>
</dbReference>
<name>A0A2C9LVQ1_BIOGL</name>
<dbReference type="InterPro" id="IPR008979">
    <property type="entry name" value="Galactose-bd-like_sf"/>
</dbReference>
<reference evidence="3" key="1">
    <citation type="submission" date="2020-05" db="UniProtKB">
        <authorList>
            <consortium name="EnsemblMetazoa"/>
        </authorList>
    </citation>
    <scope>IDENTIFICATION</scope>
    <source>
        <strain evidence="3">BB02</strain>
    </source>
</reference>
<dbReference type="VEuPathDB" id="VectorBase:BGLB035551"/>
<dbReference type="AlphaFoldDB" id="A0A2C9LVQ1"/>
<dbReference type="InterPro" id="IPR000742">
    <property type="entry name" value="EGF"/>
</dbReference>
<dbReference type="PRINTS" id="PR00011">
    <property type="entry name" value="EGFLAMININ"/>
</dbReference>
<sequence>MSLPFTWMRIKVSDSKLLTTLNVFFADDKSTTIPCSNQTIFQVKSNVFDIVCDVPFLMTSLQIQGDIVQHLCYVHVNGGRNLALFQNTSQSSTWIDDNKVFGSQLAVDGVVTDYCTTNCSHTKNQSLETWSVTFDKTYLLNKFALFNRFDKNNMDNKRLMGFNLKAFTSSNGIALNYTEGAKTVQPVYTMFNFGKQPVNKVEISLKNYLTINEFQAYGDCQPGSWGLECNGVCNDSCKDACSTENGLCSICFGYMDPPLCKTGCPDGYYGINCKSQCTSNCKTCNKTDGNCILCQPGWTGQLCNTMCDFGFYGLNCQSQCSEHCVQQFHCDKVKGECQCLPGWKNNTCHTECDDRTYGLNCTGVCSQHCDSVCDKTNGACSCKPGYAGTTCLQGLYI</sequence>
<proteinExistence type="predicted"/>
<dbReference type="SUPFAM" id="SSF49785">
    <property type="entry name" value="Galactose-binding domain-like"/>
    <property type="match status" value="1"/>
</dbReference>
<dbReference type="EnsemblMetazoa" id="BGLB035551-RA">
    <property type="protein sequence ID" value="BGLB035551-PA"/>
    <property type="gene ID" value="BGLB035551"/>
</dbReference>
<dbReference type="PROSITE" id="PS01186">
    <property type="entry name" value="EGF_2"/>
    <property type="match status" value="1"/>
</dbReference>
<dbReference type="SMART" id="SM00181">
    <property type="entry name" value="EGF"/>
    <property type="match status" value="4"/>
</dbReference>
<dbReference type="PANTHER" id="PTHR24043:SF8">
    <property type="entry name" value="EGF-LIKE DOMAIN-CONTAINING PROTEIN"/>
    <property type="match status" value="1"/>
</dbReference>
<dbReference type="KEGG" id="bgt:106061918"/>
<evidence type="ECO:0000313" key="3">
    <source>
        <dbReference type="EnsemblMetazoa" id="BGLB035551-PA"/>
    </source>
</evidence>
<dbReference type="SUPFAM" id="SSF57184">
    <property type="entry name" value="Growth factor receptor domain"/>
    <property type="match status" value="1"/>
</dbReference>
<dbReference type="PANTHER" id="PTHR24043">
    <property type="entry name" value="SCAVENGER RECEPTOR CLASS F"/>
    <property type="match status" value="1"/>
</dbReference>
<dbReference type="Gene3D" id="2.170.300.10">
    <property type="entry name" value="Tie2 ligand-binding domain superfamily"/>
    <property type="match status" value="1"/>
</dbReference>
<evidence type="ECO:0000313" key="4">
    <source>
        <dbReference type="Proteomes" id="UP000076420"/>
    </source>
</evidence>
<accession>A0A2C9LVQ1</accession>
<keyword evidence="1" id="KW-0245">EGF-like domain</keyword>
<evidence type="ECO:0000256" key="1">
    <source>
        <dbReference type="ARBA" id="ARBA00022536"/>
    </source>
</evidence>
<feature type="domain" description="EGF-like" evidence="2">
    <location>
        <begin position="380"/>
        <end position="391"/>
    </location>
</feature>
<dbReference type="Proteomes" id="UP000076420">
    <property type="component" value="Unassembled WGS sequence"/>
</dbReference>
<organism evidence="3 4">
    <name type="scientific">Biomphalaria glabrata</name>
    <name type="common">Bloodfluke planorb</name>
    <name type="synonym">Freshwater snail</name>
    <dbReference type="NCBI Taxonomy" id="6526"/>
    <lineage>
        <taxon>Eukaryota</taxon>
        <taxon>Metazoa</taxon>
        <taxon>Spiralia</taxon>
        <taxon>Lophotrochozoa</taxon>
        <taxon>Mollusca</taxon>
        <taxon>Gastropoda</taxon>
        <taxon>Heterobranchia</taxon>
        <taxon>Euthyneura</taxon>
        <taxon>Panpulmonata</taxon>
        <taxon>Hygrophila</taxon>
        <taxon>Lymnaeoidea</taxon>
        <taxon>Planorbidae</taxon>
        <taxon>Biomphalaria</taxon>
    </lineage>
</organism>
<dbReference type="InterPro" id="IPR009030">
    <property type="entry name" value="Growth_fac_rcpt_cys_sf"/>
</dbReference>
<dbReference type="InterPro" id="IPR042635">
    <property type="entry name" value="MEGF10/SREC1/2-like"/>
</dbReference>
<dbReference type="GO" id="GO:0005044">
    <property type="term" value="F:scavenger receptor activity"/>
    <property type="evidence" value="ECO:0007669"/>
    <property type="project" value="InterPro"/>
</dbReference>
<dbReference type="InterPro" id="IPR002049">
    <property type="entry name" value="LE_dom"/>
</dbReference>
<gene>
    <name evidence="3" type="primary">106061918</name>
</gene>